<dbReference type="SMART" id="SM00382">
    <property type="entry name" value="AAA"/>
    <property type="match status" value="1"/>
</dbReference>
<keyword evidence="4 8" id="KW-0067">ATP-binding</keyword>
<keyword evidence="9" id="KW-1185">Reference proteome</keyword>
<dbReference type="InterPro" id="IPR050166">
    <property type="entry name" value="ABC_transporter_ATP-bind"/>
</dbReference>
<feature type="domain" description="ABC transporter" evidence="7">
    <location>
        <begin position="21"/>
        <end position="242"/>
    </location>
</feature>
<gene>
    <name evidence="8" type="ORF">JOC74_002687</name>
</gene>
<reference evidence="8 9" key="1">
    <citation type="submission" date="2021-01" db="EMBL/GenBank/DDBJ databases">
        <title>Genomic Encyclopedia of Type Strains, Phase IV (KMG-IV): sequencing the most valuable type-strain genomes for metagenomic binning, comparative biology and taxonomic classification.</title>
        <authorList>
            <person name="Goeker M."/>
        </authorList>
    </citation>
    <scope>NUCLEOTIDE SEQUENCE [LARGE SCALE GENOMIC DNA]</scope>
    <source>
        <strain evidence="8 9">DSM 103394</strain>
    </source>
</reference>
<evidence type="ECO:0000256" key="2">
    <source>
        <dbReference type="ARBA" id="ARBA00022475"/>
    </source>
</evidence>
<evidence type="ECO:0000256" key="3">
    <source>
        <dbReference type="ARBA" id="ARBA00022741"/>
    </source>
</evidence>
<dbReference type="Gene3D" id="3.40.50.300">
    <property type="entry name" value="P-loop containing nucleotide triphosphate hydrolases"/>
    <property type="match status" value="1"/>
</dbReference>
<evidence type="ECO:0000256" key="1">
    <source>
        <dbReference type="ARBA" id="ARBA00022448"/>
    </source>
</evidence>
<dbReference type="SUPFAM" id="SSF52540">
    <property type="entry name" value="P-loop containing nucleoside triphosphate hydrolases"/>
    <property type="match status" value="1"/>
</dbReference>
<dbReference type="PANTHER" id="PTHR42788">
    <property type="entry name" value="TAURINE IMPORT ATP-BINDING PROTEIN-RELATED"/>
    <property type="match status" value="1"/>
</dbReference>
<evidence type="ECO:0000259" key="7">
    <source>
        <dbReference type="PROSITE" id="PS50893"/>
    </source>
</evidence>
<dbReference type="GO" id="GO:0005524">
    <property type="term" value="F:ATP binding"/>
    <property type="evidence" value="ECO:0007669"/>
    <property type="project" value="UniProtKB-KW"/>
</dbReference>
<name>A0ABS4CXV7_9BACI</name>
<dbReference type="PROSITE" id="PS50893">
    <property type="entry name" value="ABC_TRANSPORTER_2"/>
    <property type="match status" value="1"/>
</dbReference>
<dbReference type="InterPro" id="IPR027417">
    <property type="entry name" value="P-loop_NTPase"/>
</dbReference>
<keyword evidence="3" id="KW-0547">Nucleotide-binding</keyword>
<accession>A0ABS4CXV7</accession>
<protein>
    <submittedName>
        <fullName evidence="8">Sulfonate transport system ATP-binding protein</fullName>
        <ecNumber evidence="8">3.6.3.-</ecNumber>
    </submittedName>
</protein>
<keyword evidence="1" id="KW-0813">Transport</keyword>
<dbReference type="Proteomes" id="UP000674416">
    <property type="component" value="Unassembled WGS sequence"/>
</dbReference>
<organism evidence="8 9">
    <name type="scientific">Bacillus capparidis</name>
    <dbReference type="NCBI Taxonomy" id="1840411"/>
    <lineage>
        <taxon>Bacteria</taxon>
        <taxon>Bacillati</taxon>
        <taxon>Bacillota</taxon>
        <taxon>Bacilli</taxon>
        <taxon>Bacillales</taxon>
        <taxon>Bacillaceae</taxon>
        <taxon>Bacillus</taxon>
    </lineage>
</organism>
<dbReference type="EC" id="3.6.3.-" evidence="8"/>
<evidence type="ECO:0000256" key="6">
    <source>
        <dbReference type="ARBA" id="ARBA00023136"/>
    </source>
</evidence>
<dbReference type="InterPro" id="IPR003439">
    <property type="entry name" value="ABC_transporter-like_ATP-bd"/>
</dbReference>
<keyword evidence="6" id="KW-0472">Membrane</keyword>
<sequence>MEQARTPHMAVANTAIEPIEIVLKHVNKSFGEKEVLKDINLSIEKGQFLAIVGKSGSGKSTLLRLIAKLEKISSGSLLFNGQTPEESKENMTMMYQDSRLFPWKKVIDNVGLGLNGQWKEKAEKVLDAVGLLSFQDEWPSTLSGGQQQRVALARALVREPSLLMLDEPLSALDALTRMEMQQLIETIWLENGFTALLVTHDVREAVRLADRVILIEDGKIGLDVKNHSSRPRQLADSKLIELENEVLSRIMNK</sequence>
<evidence type="ECO:0000313" key="9">
    <source>
        <dbReference type="Proteomes" id="UP000674416"/>
    </source>
</evidence>
<dbReference type="EMBL" id="JAFDST010000002">
    <property type="protein sequence ID" value="MBP1082194.1"/>
    <property type="molecule type" value="Genomic_DNA"/>
</dbReference>
<dbReference type="InterPro" id="IPR017871">
    <property type="entry name" value="ABC_transporter-like_CS"/>
</dbReference>
<dbReference type="GO" id="GO:0016787">
    <property type="term" value="F:hydrolase activity"/>
    <property type="evidence" value="ECO:0007669"/>
    <property type="project" value="UniProtKB-KW"/>
</dbReference>
<comment type="caution">
    <text evidence="8">The sequence shown here is derived from an EMBL/GenBank/DDBJ whole genome shotgun (WGS) entry which is preliminary data.</text>
</comment>
<keyword evidence="5" id="KW-1278">Translocase</keyword>
<dbReference type="PANTHER" id="PTHR42788:SF17">
    <property type="entry name" value="ALIPHATIC SULFONATES IMPORT ATP-BINDING PROTEIN SSUB"/>
    <property type="match status" value="1"/>
</dbReference>
<keyword evidence="8" id="KW-0378">Hydrolase</keyword>
<evidence type="ECO:0000256" key="5">
    <source>
        <dbReference type="ARBA" id="ARBA00022967"/>
    </source>
</evidence>
<dbReference type="CDD" id="cd03293">
    <property type="entry name" value="ABC_NrtD_SsuB_transporters"/>
    <property type="match status" value="1"/>
</dbReference>
<evidence type="ECO:0000313" key="8">
    <source>
        <dbReference type="EMBL" id="MBP1082194.1"/>
    </source>
</evidence>
<dbReference type="Pfam" id="PF00005">
    <property type="entry name" value="ABC_tran"/>
    <property type="match status" value="1"/>
</dbReference>
<proteinExistence type="predicted"/>
<evidence type="ECO:0000256" key="4">
    <source>
        <dbReference type="ARBA" id="ARBA00022840"/>
    </source>
</evidence>
<dbReference type="PROSITE" id="PS00211">
    <property type="entry name" value="ABC_TRANSPORTER_1"/>
    <property type="match status" value="1"/>
</dbReference>
<keyword evidence="2" id="KW-1003">Cell membrane</keyword>
<dbReference type="InterPro" id="IPR003593">
    <property type="entry name" value="AAA+_ATPase"/>
</dbReference>